<name>D3AN92_9FIRM</name>
<keyword evidence="1" id="KW-0472">Membrane</keyword>
<dbReference type="AlphaFoldDB" id="D3AN92"/>
<organism evidence="2 3">
    <name type="scientific">Hungatella hathewayi DSM 13479</name>
    <dbReference type="NCBI Taxonomy" id="566550"/>
    <lineage>
        <taxon>Bacteria</taxon>
        <taxon>Bacillati</taxon>
        <taxon>Bacillota</taxon>
        <taxon>Clostridia</taxon>
        <taxon>Lachnospirales</taxon>
        <taxon>Lachnospiraceae</taxon>
        <taxon>Hungatella</taxon>
    </lineage>
</organism>
<comment type="caution">
    <text evidence="2">The sequence shown here is derived from an EMBL/GenBank/DDBJ whole genome shotgun (WGS) entry which is preliminary data.</text>
</comment>
<keyword evidence="1" id="KW-1133">Transmembrane helix</keyword>
<reference evidence="2 3" key="1">
    <citation type="submission" date="2010-01" db="EMBL/GenBank/DDBJ databases">
        <authorList>
            <person name="Weinstock G."/>
            <person name="Sodergren E."/>
            <person name="Clifton S."/>
            <person name="Fulton L."/>
            <person name="Fulton B."/>
            <person name="Courtney L."/>
            <person name="Fronick C."/>
            <person name="Harrison M."/>
            <person name="Strong C."/>
            <person name="Farmer C."/>
            <person name="Delahaunty K."/>
            <person name="Markovic C."/>
            <person name="Hall O."/>
            <person name="Minx P."/>
            <person name="Tomlinson C."/>
            <person name="Mitreva M."/>
            <person name="Nelson J."/>
            <person name="Hou S."/>
            <person name="Wollam A."/>
            <person name="Pepin K.H."/>
            <person name="Johnson M."/>
            <person name="Bhonagiri V."/>
            <person name="Nash W.E."/>
            <person name="Warren W."/>
            <person name="Chinwalla A."/>
            <person name="Mardis E.R."/>
            <person name="Wilson R.K."/>
        </authorList>
    </citation>
    <scope>NUCLEOTIDE SEQUENCE [LARGE SCALE GENOMIC DNA]</scope>
    <source>
        <strain evidence="2 3">DSM 13479</strain>
    </source>
</reference>
<gene>
    <name evidence="2" type="ORF">CLOSTHATH_05092</name>
</gene>
<protein>
    <submittedName>
        <fullName evidence="2">Uncharacterized protein</fullName>
    </submittedName>
</protein>
<sequence length="91" mass="10699">MIRTSKVSSYCSVCGKEISLKGNDLNQIFIHPLHALKHEIHLWRTHRRRMLKVSDLLKCLIQVAIGFLLRIVMIILWIVTFPFWAIHEFCA</sequence>
<keyword evidence="1" id="KW-0812">Transmembrane</keyword>
<dbReference type="EMBL" id="ACIO01000507">
    <property type="protein sequence ID" value="EFC96709.1"/>
    <property type="molecule type" value="Genomic_DNA"/>
</dbReference>
<proteinExistence type="predicted"/>
<dbReference type="Proteomes" id="UP000004968">
    <property type="component" value="Unassembled WGS sequence"/>
</dbReference>
<accession>D3AN92</accession>
<feature type="transmembrane region" description="Helical" evidence="1">
    <location>
        <begin position="56"/>
        <end position="79"/>
    </location>
</feature>
<evidence type="ECO:0000313" key="2">
    <source>
        <dbReference type="EMBL" id="EFC96709.1"/>
    </source>
</evidence>
<evidence type="ECO:0000256" key="1">
    <source>
        <dbReference type="SAM" id="Phobius"/>
    </source>
</evidence>
<dbReference type="HOGENOM" id="CLU_2422935_0_0_9"/>
<evidence type="ECO:0000313" key="3">
    <source>
        <dbReference type="Proteomes" id="UP000004968"/>
    </source>
</evidence>